<organism evidence="1 2">
    <name type="scientific">Ascochyta lentis</name>
    <dbReference type="NCBI Taxonomy" id="205686"/>
    <lineage>
        <taxon>Eukaryota</taxon>
        <taxon>Fungi</taxon>
        <taxon>Dikarya</taxon>
        <taxon>Ascomycota</taxon>
        <taxon>Pezizomycotina</taxon>
        <taxon>Dothideomycetes</taxon>
        <taxon>Pleosporomycetidae</taxon>
        <taxon>Pleosporales</taxon>
        <taxon>Pleosporineae</taxon>
        <taxon>Didymellaceae</taxon>
        <taxon>Ascochyta</taxon>
    </lineage>
</organism>
<name>A0A8H7JET3_9PLEO</name>
<reference evidence="1" key="2">
    <citation type="submission" date="2020-09" db="EMBL/GenBank/DDBJ databases">
        <title>Reference genome assembly for Australian Ascochyta lentis isolate Al4.</title>
        <authorList>
            <person name="Lee R.C."/>
            <person name="Farfan-Caceres L.M."/>
            <person name="Debler J.W."/>
            <person name="Williams A.H."/>
            <person name="Henares B.M."/>
        </authorList>
    </citation>
    <scope>NUCLEOTIDE SEQUENCE</scope>
    <source>
        <strain evidence="1">Al4</strain>
    </source>
</reference>
<gene>
    <name evidence="1" type="ORF">EKO04_000383</name>
</gene>
<protein>
    <submittedName>
        <fullName evidence="1">Uncharacterized protein</fullName>
    </submittedName>
</protein>
<evidence type="ECO:0000313" key="1">
    <source>
        <dbReference type="EMBL" id="KAF9702002.1"/>
    </source>
</evidence>
<comment type="caution">
    <text evidence="1">The sequence shown here is derived from an EMBL/GenBank/DDBJ whole genome shotgun (WGS) entry which is preliminary data.</text>
</comment>
<sequence>MRNSTGSPRVQPFFSSQPSFSRLVKSFYSLYQPSFCIDYTFASFLSYTFYHPTANMTASEVCSESPCPLLPSTLIKSEMKQVPNFPAETPSDPTAAGLRVSHEYKAMVATVDAARKPSSLSHRVENASESYDGDAEYVHYSYPTESPDEMKGALSVCSRDRGRYRSISDRTAAPPSVRNSHDIIHYRRSHSLPPVYDESWQILYITELRRNGELRLTQDELMEVFGLGDQRFSVADIFLEA</sequence>
<dbReference type="AlphaFoldDB" id="A0A8H7JET3"/>
<proteinExistence type="predicted"/>
<keyword evidence="2" id="KW-1185">Reference proteome</keyword>
<accession>A0A8H7JET3</accession>
<reference evidence="1" key="1">
    <citation type="submission" date="2018-12" db="EMBL/GenBank/DDBJ databases">
        <authorList>
            <person name="Syme R.A."/>
            <person name="Farfan-Caceres L."/>
            <person name="Lichtenzveig J."/>
        </authorList>
    </citation>
    <scope>NUCLEOTIDE SEQUENCE</scope>
    <source>
        <strain evidence="1">Al4</strain>
    </source>
</reference>
<dbReference type="EMBL" id="RZGK01000002">
    <property type="protein sequence ID" value="KAF9702002.1"/>
    <property type="molecule type" value="Genomic_DNA"/>
</dbReference>
<dbReference type="Proteomes" id="UP000651452">
    <property type="component" value="Unassembled WGS sequence"/>
</dbReference>
<evidence type="ECO:0000313" key="2">
    <source>
        <dbReference type="Proteomes" id="UP000651452"/>
    </source>
</evidence>